<evidence type="ECO:0000313" key="2">
    <source>
        <dbReference type="EMBL" id="NNM72157.1"/>
    </source>
</evidence>
<dbReference type="InterPro" id="IPR039422">
    <property type="entry name" value="MarR/SlyA-like"/>
</dbReference>
<dbReference type="PANTHER" id="PTHR33164">
    <property type="entry name" value="TRANSCRIPTIONAL REGULATOR, MARR FAMILY"/>
    <property type="match status" value="1"/>
</dbReference>
<evidence type="ECO:0000259" key="1">
    <source>
        <dbReference type="PROSITE" id="PS50995"/>
    </source>
</evidence>
<accession>A0A849I822</accession>
<dbReference type="AlphaFoldDB" id="A0A849I822"/>
<dbReference type="PROSITE" id="PS50995">
    <property type="entry name" value="HTH_MARR_2"/>
    <property type="match status" value="1"/>
</dbReference>
<dbReference type="Proteomes" id="UP000564885">
    <property type="component" value="Unassembled WGS sequence"/>
</dbReference>
<proteinExistence type="predicted"/>
<gene>
    <name evidence="2" type="ORF">HJG44_07075</name>
</gene>
<organism evidence="2 3">
    <name type="scientific">Enterovirga aerilata</name>
    <dbReference type="NCBI Taxonomy" id="2730920"/>
    <lineage>
        <taxon>Bacteria</taxon>
        <taxon>Pseudomonadati</taxon>
        <taxon>Pseudomonadota</taxon>
        <taxon>Alphaproteobacteria</taxon>
        <taxon>Hyphomicrobiales</taxon>
        <taxon>Methylobacteriaceae</taxon>
        <taxon>Enterovirga</taxon>
    </lineage>
</organism>
<dbReference type="SUPFAM" id="SSF46785">
    <property type="entry name" value="Winged helix' DNA-binding domain"/>
    <property type="match status" value="1"/>
</dbReference>
<dbReference type="InterPro" id="IPR000835">
    <property type="entry name" value="HTH_MarR-typ"/>
</dbReference>
<comment type="caution">
    <text evidence="2">The sequence shown here is derived from an EMBL/GenBank/DDBJ whole genome shotgun (WGS) entry which is preliminary data.</text>
</comment>
<dbReference type="RefSeq" id="WP_171217653.1">
    <property type="nucleotide sequence ID" value="NZ_JABEPP010000002.1"/>
</dbReference>
<dbReference type="InterPro" id="IPR036388">
    <property type="entry name" value="WH-like_DNA-bd_sf"/>
</dbReference>
<dbReference type="PANTHER" id="PTHR33164:SF95">
    <property type="entry name" value="TRANSCRIPTIONAL REGULATOR"/>
    <property type="match status" value="1"/>
</dbReference>
<reference evidence="2 3" key="1">
    <citation type="submission" date="2020-04" db="EMBL/GenBank/DDBJ databases">
        <title>Enterovirga sp. isolate from soil.</title>
        <authorList>
            <person name="Chea S."/>
            <person name="Kim D.-U."/>
        </authorList>
    </citation>
    <scope>NUCLEOTIDE SEQUENCE [LARGE SCALE GENOMIC DNA]</scope>
    <source>
        <strain evidence="2 3">DB1703</strain>
    </source>
</reference>
<evidence type="ECO:0000313" key="3">
    <source>
        <dbReference type="Proteomes" id="UP000564885"/>
    </source>
</evidence>
<dbReference type="Pfam" id="PF01047">
    <property type="entry name" value="MarR"/>
    <property type="match status" value="1"/>
</dbReference>
<dbReference type="InterPro" id="IPR036390">
    <property type="entry name" value="WH_DNA-bd_sf"/>
</dbReference>
<sequence>MTGAADLLAEETAYRLDEQVGFILRQVQQRHALIFAAAFGDDLTAMQWAALAKLAERGECSQNLLGRLVAMDVATIKGVVDRLVRRGLAETSADPDDRRRVVVRLTEAGRDFYRANAQKALRVTEETLGPLAPRERDQLLVLLRRLR</sequence>
<dbReference type="SMART" id="SM00347">
    <property type="entry name" value="HTH_MARR"/>
    <property type="match status" value="1"/>
</dbReference>
<dbReference type="GO" id="GO:0003700">
    <property type="term" value="F:DNA-binding transcription factor activity"/>
    <property type="evidence" value="ECO:0007669"/>
    <property type="project" value="InterPro"/>
</dbReference>
<dbReference type="EMBL" id="JABEPP010000002">
    <property type="protein sequence ID" value="NNM72157.1"/>
    <property type="molecule type" value="Genomic_DNA"/>
</dbReference>
<feature type="domain" description="HTH marR-type" evidence="1">
    <location>
        <begin position="17"/>
        <end position="147"/>
    </location>
</feature>
<protein>
    <submittedName>
        <fullName evidence="2">MarR family transcriptional regulator</fullName>
    </submittedName>
</protein>
<dbReference type="GO" id="GO:0006950">
    <property type="term" value="P:response to stress"/>
    <property type="evidence" value="ECO:0007669"/>
    <property type="project" value="TreeGrafter"/>
</dbReference>
<dbReference type="PRINTS" id="PR00598">
    <property type="entry name" value="HTHMARR"/>
</dbReference>
<keyword evidence="3" id="KW-1185">Reference proteome</keyword>
<name>A0A849I822_9HYPH</name>
<dbReference type="Gene3D" id="1.10.10.10">
    <property type="entry name" value="Winged helix-like DNA-binding domain superfamily/Winged helix DNA-binding domain"/>
    <property type="match status" value="1"/>
</dbReference>